<evidence type="ECO:0000256" key="11">
    <source>
        <dbReference type="SAM" id="Phobius"/>
    </source>
</evidence>
<evidence type="ECO:0000313" key="12">
    <source>
        <dbReference type="EMBL" id="OQR70258.1"/>
    </source>
</evidence>
<evidence type="ECO:0000256" key="8">
    <source>
        <dbReference type="ARBA" id="ARBA00022989"/>
    </source>
</evidence>
<dbReference type="EC" id="2.4.1.258" evidence="3"/>
<feature type="transmembrane region" description="Helical" evidence="11">
    <location>
        <begin position="27"/>
        <end position="46"/>
    </location>
</feature>
<feature type="transmembrane region" description="Helical" evidence="11">
    <location>
        <begin position="149"/>
        <end position="174"/>
    </location>
</feature>
<keyword evidence="7" id="KW-0256">Endoplasmic reticulum</keyword>
<evidence type="ECO:0000256" key="7">
    <source>
        <dbReference type="ARBA" id="ARBA00022824"/>
    </source>
</evidence>
<dbReference type="AlphaFoldDB" id="A0A1V9XA65"/>
<dbReference type="InParanoid" id="A0A1V9XA65"/>
<keyword evidence="6 11" id="KW-0812">Transmembrane</keyword>
<dbReference type="InterPro" id="IPR007873">
    <property type="entry name" value="Glycosyltransferase_ALG3"/>
</dbReference>
<keyword evidence="8 11" id="KW-1133">Transmembrane helix</keyword>
<dbReference type="OrthoDB" id="20028at2759"/>
<evidence type="ECO:0000256" key="9">
    <source>
        <dbReference type="ARBA" id="ARBA00023136"/>
    </source>
</evidence>
<accession>A0A1V9XA65</accession>
<dbReference type="Pfam" id="PF05208">
    <property type="entry name" value="ALG3"/>
    <property type="match status" value="1"/>
</dbReference>
<dbReference type="PANTHER" id="PTHR12646">
    <property type="entry name" value="NOT56 - RELATED"/>
    <property type="match status" value="1"/>
</dbReference>
<evidence type="ECO:0000256" key="10">
    <source>
        <dbReference type="ARBA" id="ARBA00049506"/>
    </source>
</evidence>
<evidence type="ECO:0000256" key="1">
    <source>
        <dbReference type="ARBA" id="ARBA00004477"/>
    </source>
</evidence>
<keyword evidence="13" id="KW-1185">Reference proteome</keyword>
<dbReference type="GO" id="GO:0052925">
    <property type="term" value="F:dol-P-Man:Man(5)GlcNAc(2)-PP-Dol alpha-1,3-mannosyltransferase activity"/>
    <property type="evidence" value="ECO:0007669"/>
    <property type="project" value="UniProtKB-EC"/>
</dbReference>
<dbReference type="STRING" id="418985.A0A1V9XA65"/>
<dbReference type="EMBL" id="MNPL01018126">
    <property type="protein sequence ID" value="OQR70258.1"/>
    <property type="molecule type" value="Genomic_DNA"/>
</dbReference>
<keyword evidence="4" id="KW-0328">Glycosyltransferase</keyword>
<feature type="transmembrane region" description="Helical" evidence="11">
    <location>
        <begin position="380"/>
        <end position="400"/>
    </location>
</feature>
<feature type="transmembrane region" description="Helical" evidence="11">
    <location>
        <begin position="111"/>
        <end position="129"/>
    </location>
</feature>
<feature type="transmembrane region" description="Helical" evidence="11">
    <location>
        <begin position="83"/>
        <end position="99"/>
    </location>
</feature>
<comment type="catalytic activity">
    <reaction evidence="10">
        <text>an alpha-D-Man-(1-&gt;2)-alpha-D-Man-(1-&gt;2)-alpha-D-Man-(1-&gt;3)-[alpha-D-Man-(1-&gt;6)]-beta-D-Man-(1-&gt;4)-beta-D-GlcNAc-(1-&gt;4)-alpha-D-GlcNAc-diphospho-di-trans,poly-cis-dolichol + a di-trans,poly-cis-dolichyl beta-D-mannosyl phosphate = an alpha-D-Man-(1-&gt;2)-alpha-D-Man-(1-&gt;2)-alpha-D-Man-(1-&gt;3)-[alpha-D-Man-(1-&gt;3)-alpha-D-Man-(1-&gt;6)]-beta-D-Man-(1-&gt;4)-beta-D-GlcNAc-(1-&gt;4)-alpha-D-GlcNAc-diphospho-di-trans,poly-cis-dolichol + a di-trans,poly-cis-dolichyl phosphate + H(+)</text>
        <dbReference type="Rhea" id="RHEA:29527"/>
        <dbReference type="Rhea" id="RHEA-COMP:19498"/>
        <dbReference type="Rhea" id="RHEA-COMP:19501"/>
        <dbReference type="Rhea" id="RHEA-COMP:19516"/>
        <dbReference type="Rhea" id="RHEA-COMP:19517"/>
        <dbReference type="ChEBI" id="CHEBI:15378"/>
        <dbReference type="ChEBI" id="CHEBI:57683"/>
        <dbReference type="ChEBI" id="CHEBI:58211"/>
        <dbReference type="ChEBI" id="CHEBI:132515"/>
        <dbReference type="ChEBI" id="CHEBI:132516"/>
        <dbReference type="EC" id="2.4.1.258"/>
    </reaction>
    <physiologicalReaction direction="left-to-right" evidence="10">
        <dbReference type="Rhea" id="RHEA:29528"/>
    </physiologicalReaction>
</comment>
<feature type="transmembrane region" description="Helical" evidence="11">
    <location>
        <begin position="347"/>
        <end position="368"/>
    </location>
</feature>
<evidence type="ECO:0000256" key="5">
    <source>
        <dbReference type="ARBA" id="ARBA00022679"/>
    </source>
</evidence>
<evidence type="ECO:0000256" key="3">
    <source>
        <dbReference type="ARBA" id="ARBA00011964"/>
    </source>
</evidence>
<name>A0A1V9XA65_9ACAR</name>
<dbReference type="GO" id="GO:0005789">
    <property type="term" value="C:endoplasmic reticulum membrane"/>
    <property type="evidence" value="ECO:0007669"/>
    <property type="project" value="UniProtKB-SubCell"/>
</dbReference>
<evidence type="ECO:0000256" key="4">
    <source>
        <dbReference type="ARBA" id="ARBA00022676"/>
    </source>
</evidence>
<proteinExistence type="predicted"/>
<evidence type="ECO:0000256" key="2">
    <source>
        <dbReference type="ARBA" id="ARBA00004922"/>
    </source>
</evidence>
<keyword evidence="9 11" id="KW-0472">Membrane</keyword>
<gene>
    <name evidence="12" type="ORF">BIW11_11744</name>
</gene>
<dbReference type="Proteomes" id="UP000192247">
    <property type="component" value="Unassembled WGS sequence"/>
</dbReference>
<feature type="transmembrane region" description="Helical" evidence="11">
    <location>
        <begin position="216"/>
        <end position="236"/>
    </location>
</feature>
<comment type="subcellular location">
    <subcellularLocation>
        <location evidence="1">Endoplasmic reticulum membrane</location>
        <topology evidence="1">Multi-pass membrane protein</topology>
    </subcellularLocation>
</comment>
<protein>
    <recommendedName>
        <fullName evidence="3">dolichyl-P-Man:Man5GlcNAc2-PP-dolichol alpha-1,3-mannosyltransferase</fullName>
        <ecNumber evidence="3">2.4.1.258</ecNumber>
    </recommendedName>
</protein>
<comment type="pathway">
    <text evidence="2">Protein modification; protein glycosylation.</text>
</comment>
<dbReference type="PANTHER" id="PTHR12646:SF0">
    <property type="entry name" value="DOL-P-MAN:MAN(5)GLCNAC(2)-PP-DOL ALPHA-1,3-MANNOSYLTRANSFERASE"/>
    <property type="match status" value="1"/>
</dbReference>
<organism evidence="12 13">
    <name type="scientific">Tropilaelaps mercedesae</name>
    <dbReference type="NCBI Taxonomy" id="418985"/>
    <lineage>
        <taxon>Eukaryota</taxon>
        <taxon>Metazoa</taxon>
        <taxon>Ecdysozoa</taxon>
        <taxon>Arthropoda</taxon>
        <taxon>Chelicerata</taxon>
        <taxon>Arachnida</taxon>
        <taxon>Acari</taxon>
        <taxon>Parasitiformes</taxon>
        <taxon>Mesostigmata</taxon>
        <taxon>Gamasina</taxon>
        <taxon>Dermanyssoidea</taxon>
        <taxon>Laelapidae</taxon>
        <taxon>Tropilaelaps</taxon>
    </lineage>
</organism>
<dbReference type="FunCoup" id="A0A1V9XA65">
    <property type="interactions" value="1093"/>
</dbReference>
<feature type="transmembrane region" description="Helical" evidence="11">
    <location>
        <begin position="186"/>
        <end position="210"/>
    </location>
</feature>
<feature type="transmembrane region" description="Helical" evidence="11">
    <location>
        <begin position="276"/>
        <end position="297"/>
    </location>
</feature>
<evidence type="ECO:0000313" key="13">
    <source>
        <dbReference type="Proteomes" id="UP000192247"/>
    </source>
</evidence>
<keyword evidence="5" id="KW-0808">Transferase</keyword>
<comment type="caution">
    <text evidence="12">The sequence shown here is derived from an EMBL/GenBank/DDBJ whole genome shotgun (WGS) entry which is preliminary data.</text>
</comment>
<reference evidence="12 13" key="1">
    <citation type="journal article" date="2017" name="Gigascience">
        <title>Draft genome of the honey bee ectoparasitic mite, Tropilaelaps mercedesae, is shaped by the parasitic life history.</title>
        <authorList>
            <person name="Dong X."/>
            <person name="Armstrong S.D."/>
            <person name="Xia D."/>
            <person name="Makepeace B.L."/>
            <person name="Darby A.C."/>
            <person name="Kadowaki T."/>
        </authorList>
    </citation>
    <scope>NUCLEOTIDE SEQUENCE [LARGE SCALE GENOMIC DNA]</scope>
    <source>
        <strain evidence="12">Wuxi-XJTLU</strain>
    </source>
</reference>
<feature type="transmembrane region" description="Helical" evidence="11">
    <location>
        <begin position="317"/>
        <end position="335"/>
    </location>
</feature>
<evidence type="ECO:0000256" key="6">
    <source>
        <dbReference type="ARBA" id="ARBA00022692"/>
    </source>
</evidence>
<sequence length="413" mass="48104">MKGPWLKFRLRRAVSSVKNLLFNPDRLTVVSYTLLAIELALNIFIINRVNYTEIDWRAYMQEVEGVLNGTTDYALLKGDTGPLVYPAGFVYIYSALYFVTEQGRNVKLAQYIFAFMYLMLLHVVFRLYAKTQRVPPYVLVLMSASSYRIHSIFVLRLFNDGVAMLLLYTALALFTKKHWMLGCFMYSMAVSVKMNILLFAPALLFILLSTNGYLKTALNFGACALVQLLVALPFLAGNYKSYLMRSFDLGRVFEYRWTVNWRCIPEWLFLNRNFHFALLGLHILTLLAFLPKFIRYSRIQKTSVASGPVLVFYPDQILLPMFASNFIGIVFARSLHYQFYVWYYHSLPYLLWSLPLTSLAKLLLWGLVEMSWNTYPSTVLSSLVLHTCHAAMLACLWFFWPRRCWTMQRSKHE</sequence>